<evidence type="ECO:0000313" key="5">
    <source>
        <dbReference type="EMBL" id="MCE8046942.1"/>
    </source>
</evidence>
<dbReference type="PROSITE" id="PS00065">
    <property type="entry name" value="D_2_HYDROXYACID_DH_1"/>
    <property type="match status" value="1"/>
</dbReference>
<organism evidence="5 6">
    <name type="scientific">Billgrantia desiderata</name>
    <dbReference type="NCBI Taxonomy" id="52021"/>
    <lineage>
        <taxon>Bacteria</taxon>
        <taxon>Pseudomonadati</taxon>
        <taxon>Pseudomonadota</taxon>
        <taxon>Gammaproteobacteria</taxon>
        <taxon>Oceanospirillales</taxon>
        <taxon>Halomonadaceae</taxon>
        <taxon>Billgrantia</taxon>
    </lineage>
</organism>
<dbReference type="SUPFAM" id="SSF51735">
    <property type="entry name" value="NAD(P)-binding Rossmann-fold domains"/>
    <property type="match status" value="1"/>
</dbReference>
<dbReference type="InterPro" id="IPR008927">
    <property type="entry name" value="6-PGluconate_DH-like_C_sf"/>
</dbReference>
<comment type="caution">
    <text evidence="5">The sequence shown here is derived from an EMBL/GenBank/DDBJ whole genome shotgun (WGS) entry which is preliminary data.</text>
</comment>
<evidence type="ECO:0000256" key="1">
    <source>
        <dbReference type="ARBA" id="ARBA00023002"/>
    </source>
</evidence>
<gene>
    <name evidence="5" type="ORF">HOP60_09390</name>
</gene>
<feature type="domain" description="3-hydroxyisobutyrate dehydrogenase-like NAD-binding" evidence="4">
    <location>
        <begin position="166"/>
        <end position="285"/>
    </location>
</feature>
<dbReference type="InterPro" id="IPR029154">
    <property type="entry name" value="HIBADH-like_NADP-bd"/>
</dbReference>
<sequence>MAEVTIVGVIGTGQIGSRMARRLLRAGLRVVIHDSDPVAMEGVTGVQQVDSAAAVARDCDLIIICVTDHHAVRDVVMGEEGILEAVLPKHLVIDTTTSTPATTREVAAALRERGADLVDAPVSRGVPAAENGTLSIMLGGHKASRERAWPVLEKLGTDIILTGEVGTGHIAKAMNMMVMAVNFTATMELMHVADSLGIPRETSIAHFAAGPGRSFVLDHHWPRYILPATYNSGFTLGLMWKDLRIASKIAADSGQVPLLGERVTSLYRWAATAGMAEADNTRLVEFTDQIHGLTQSARPGASSQYVLECLDQALFAAVYLGTLEALAVARAAGLESEQLLAVLNVSSGGSTVSKGMHDGYGNLELLYANVRKVTLMAIERGDPCFVMSLVPQILAMGLRELPRAASDDVIIDFMQRRMGKGDHSQGSGGESG</sequence>
<evidence type="ECO:0000259" key="3">
    <source>
        <dbReference type="Pfam" id="PF03446"/>
    </source>
</evidence>
<keyword evidence="2" id="KW-0520">NAD</keyword>
<protein>
    <submittedName>
        <fullName evidence="5">NAD-binding protein</fullName>
    </submittedName>
</protein>
<dbReference type="InterPro" id="IPR029752">
    <property type="entry name" value="D-isomer_DH_CS1"/>
</dbReference>
<dbReference type="SUPFAM" id="SSF48179">
    <property type="entry name" value="6-phosphogluconate dehydrogenase C-terminal domain-like"/>
    <property type="match status" value="2"/>
</dbReference>
<reference evidence="5 6" key="1">
    <citation type="journal article" date="2021" name="Front. Microbiol.">
        <title>Aerobic Denitrification and Heterotrophic Sulfur Oxidation in the Genus Halomonas Revealed by Six Novel Species Characterizations and Genome-Based Analysis.</title>
        <authorList>
            <person name="Wang L."/>
            <person name="Shao Z."/>
        </authorList>
    </citation>
    <scope>NUCLEOTIDE SEQUENCE [LARGE SCALE GENOMIC DNA]</scope>
    <source>
        <strain evidence="5 6">MCCC 1A05748</strain>
    </source>
</reference>
<keyword evidence="6" id="KW-1185">Reference proteome</keyword>
<dbReference type="InterPro" id="IPR006115">
    <property type="entry name" value="6PGDH_NADP-bd"/>
</dbReference>
<dbReference type="InterPro" id="IPR036291">
    <property type="entry name" value="NAD(P)-bd_dom_sf"/>
</dbReference>
<keyword evidence="1" id="KW-0560">Oxidoreductase</keyword>
<dbReference type="EMBL" id="JABFTQ010000005">
    <property type="protein sequence ID" value="MCE8046942.1"/>
    <property type="molecule type" value="Genomic_DNA"/>
</dbReference>
<evidence type="ECO:0000259" key="4">
    <source>
        <dbReference type="Pfam" id="PF14833"/>
    </source>
</evidence>
<proteinExistence type="predicted"/>
<dbReference type="RefSeq" id="WP_234250416.1">
    <property type="nucleotide sequence ID" value="NZ_JABFTQ010000005.1"/>
</dbReference>
<dbReference type="InterPro" id="IPR013328">
    <property type="entry name" value="6PGD_dom2"/>
</dbReference>
<accession>A0ABS9B4C9</accession>
<dbReference type="Pfam" id="PF14833">
    <property type="entry name" value="NAD_binding_11"/>
    <property type="match status" value="1"/>
</dbReference>
<dbReference type="PANTHER" id="PTHR22981">
    <property type="entry name" value="3-HYDROXYISOBUTYRATE DEHYDROGENASE-RELATED"/>
    <property type="match status" value="1"/>
</dbReference>
<name>A0ABS9B4C9_9GAMM</name>
<dbReference type="Proteomes" id="UP001320154">
    <property type="component" value="Unassembled WGS sequence"/>
</dbReference>
<feature type="domain" description="6-phosphogluconate dehydrogenase NADP-binding" evidence="3">
    <location>
        <begin position="7"/>
        <end position="163"/>
    </location>
</feature>
<dbReference type="Gene3D" id="1.10.1040.10">
    <property type="entry name" value="N-(1-d-carboxylethyl)-l-norvaline Dehydrogenase, domain 2"/>
    <property type="match status" value="2"/>
</dbReference>
<dbReference type="Pfam" id="PF03446">
    <property type="entry name" value="NAD_binding_2"/>
    <property type="match status" value="1"/>
</dbReference>
<evidence type="ECO:0000313" key="6">
    <source>
        <dbReference type="Proteomes" id="UP001320154"/>
    </source>
</evidence>
<dbReference type="PANTHER" id="PTHR22981:SF7">
    <property type="entry name" value="3-HYDROXYISOBUTYRATE DEHYDROGENASE, MITOCHONDRIAL"/>
    <property type="match status" value="1"/>
</dbReference>
<dbReference type="Gene3D" id="3.40.50.720">
    <property type="entry name" value="NAD(P)-binding Rossmann-like Domain"/>
    <property type="match status" value="1"/>
</dbReference>
<evidence type="ECO:0000256" key="2">
    <source>
        <dbReference type="ARBA" id="ARBA00023027"/>
    </source>
</evidence>